<dbReference type="Pfam" id="PF04655">
    <property type="entry name" value="APH_6_hur"/>
    <property type="match status" value="1"/>
</dbReference>
<protein>
    <submittedName>
        <fullName evidence="1">Streptomycin 6-kinase</fullName>
    </submittedName>
</protein>
<comment type="caution">
    <text evidence="1">The sequence shown here is derived from an EMBL/GenBank/DDBJ whole genome shotgun (WGS) entry which is preliminary data.</text>
</comment>
<evidence type="ECO:0000313" key="1">
    <source>
        <dbReference type="EMBL" id="CAG7609963.1"/>
    </source>
</evidence>
<dbReference type="EMBL" id="CAJVAX010000001">
    <property type="protein sequence ID" value="CAG7609963.1"/>
    <property type="molecule type" value="Genomic_DNA"/>
</dbReference>
<dbReference type="InterPro" id="IPR006748">
    <property type="entry name" value="NH2Glyco/OHUrea_AB-resist_kin"/>
</dbReference>
<dbReference type="Gene3D" id="1.10.510.10">
    <property type="entry name" value="Transferase(Phosphotransferase) domain 1"/>
    <property type="match status" value="1"/>
</dbReference>
<proteinExistence type="predicted"/>
<dbReference type="AlphaFoldDB" id="A0A9W4E7Q7"/>
<gene>
    <name evidence="1" type="ORF">SBRY_11304</name>
</gene>
<dbReference type="Proteomes" id="UP001153328">
    <property type="component" value="Unassembled WGS sequence"/>
</dbReference>
<accession>A0A9W4E7Q7</accession>
<dbReference type="GO" id="GO:0019748">
    <property type="term" value="P:secondary metabolic process"/>
    <property type="evidence" value="ECO:0007669"/>
    <property type="project" value="InterPro"/>
</dbReference>
<dbReference type="SUPFAM" id="SSF56112">
    <property type="entry name" value="Protein kinase-like (PK-like)"/>
    <property type="match status" value="1"/>
</dbReference>
<reference evidence="1" key="1">
    <citation type="submission" date="2021-06" db="EMBL/GenBank/DDBJ databases">
        <authorList>
            <person name="Arsene-Ploetze F."/>
        </authorList>
    </citation>
    <scope>NUCLEOTIDE SEQUENCE</scope>
    <source>
        <strain evidence="1">SBRY1</strain>
    </source>
</reference>
<dbReference type="InterPro" id="IPR011009">
    <property type="entry name" value="Kinase-like_dom_sf"/>
</dbReference>
<dbReference type="RefSeq" id="WP_205043582.1">
    <property type="nucleotide sequence ID" value="NZ_CAJVAX010000001.1"/>
</dbReference>
<sequence length="316" mass="33916">MGSAAHHGRPAAADLEPPERLVRTVTAWEGGAGREWLARLPALVAGCFDRWGLTVERVVAAGGQISMIVLVRTSDGEPAVLKVGMVNRETEQEHAALEHWGGRGAVRLLRAEPAEGAMLLERLRADVSLRSLAEPKALLEAEGVLQRLWVPPAQGHPFRSVAAATGELAALLRERRSAPYAADAVAVIDDALAAQAELAGSADAVESVLLHGDYHQGNVLAGERMPWLAIDPKPLVGERAFDLAWLARDRLSTLAAQPGSRATARRRIAKLADALEVDAGRLRGWSVFRAVEAGVWYLSVGGREDGELLLEFASWL</sequence>
<dbReference type="GO" id="GO:0016773">
    <property type="term" value="F:phosphotransferase activity, alcohol group as acceptor"/>
    <property type="evidence" value="ECO:0007669"/>
    <property type="project" value="InterPro"/>
</dbReference>
<name>A0A9W4E7Q7_9ACTN</name>
<keyword evidence="2" id="KW-1185">Reference proteome</keyword>
<evidence type="ECO:0000313" key="2">
    <source>
        <dbReference type="Proteomes" id="UP001153328"/>
    </source>
</evidence>
<organism evidence="1 2">
    <name type="scientific">Actinacidiphila bryophytorum</name>
    <dbReference type="NCBI Taxonomy" id="1436133"/>
    <lineage>
        <taxon>Bacteria</taxon>
        <taxon>Bacillati</taxon>
        <taxon>Actinomycetota</taxon>
        <taxon>Actinomycetes</taxon>
        <taxon>Kitasatosporales</taxon>
        <taxon>Streptomycetaceae</taxon>
        <taxon>Actinacidiphila</taxon>
    </lineage>
</organism>